<accession>A0A366DVV7</accession>
<comment type="caution">
    <text evidence="1">The sequence shown here is derived from an EMBL/GenBank/DDBJ whole genome shotgun (WGS) entry which is preliminary data.</text>
</comment>
<organism evidence="1 2">
    <name type="scientific">Nocardia puris</name>
    <dbReference type="NCBI Taxonomy" id="208602"/>
    <lineage>
        <taxon>Bacteria</taxon>
        <taxon>Bacillati</taxon>
        <taxon>Actinomycetota</taxon>
        <taxon>Actinomycetes</taxon>
        <taxon>Mycobacteriales</taxon>
        <taxon>Nocardiaceae</taxon>
        <taxon>Nocardia</taxon>
    </lineage>
</organism>
<dbReference type="RefSeq" id="WP_067514317.1">
    <property type="nucleotide sequence ID" value="NZ_CP107943.1"/>
</dbReference>
<keyword evidence="2" id="KW-1185">Reference proteome</keyword>
<evidence type="ECO:0000313" key="1">
    <source>
        <dbReference type="EMBL" id="RBO94230.1"/>
    </source>
</evidence>
<reference evidence="1 2" key="1">
    <citation type="submission" date="2018-06" db="EMBL/GenBank/DDBJ databases">
        <title>Genomic Encyclopedia of Type Strains, Phase IV (KMG-IV): sequencing the most valuable type-strain genomes for metagenomic binning, comparative biology and taxonomic classification.</title>
        <authorList>
            <person name="Goeker M."/>
        </authorList>
    </citation>
    <scope>NUCLEOTIDE SEQUENCE [LARGE SCALE GENOMIC DNA]</scope>
    <source>
        <strain evidence="1 2">DSM 44599</strain>
    </source>
</reference>
<gene>
    <name evidence="1" type="ORF">DFR74_102653</name>
</gene>
<name>A0A366DVV7_9NOCA</name>
<proteinExistence type="predicted"/>
<dbReference type="OrthoDB" id="4559251at2"/>
<sequence length="70" mass="7705">MTTIPTRDDADHADQQTVVHAADRDIGWDDGALPPLTERVRAGFDAADLTDRLDQALITPLPDDDYPLAY</sequence>
<evidence type="ECO:0000313" key="2">
    <source>
        <dbReference type="Proteomes" id="UP000252586"/>
    </source>
</evidence>
<dbReference type="STRING" id="1210090.GCA_001613185_06769"/>
<dbReference type="EMBL" id="QNRE01000002">
    <property type="protein sequence ID" value="RBO94230.1"/>
    <property type="molecule type" value="Genomic_DNA"/>
</dbReference>
<protein>
    <submittedName>
        <fullName evidence="1">Uncharacterized protein</fullName>
    </submittedName>
</protein>
<dbReference type="Proteomes" id="UP000252586">
    <property type="component" value="Unassembled WGS sequence"/>
</dbReference>
<dbReference type="AlphaFoldDB" id="A0A366DVV7"/>